<feature type="region of interest" description="Disordered" evidence="1">
    <location>
        <begin position="584"/>
        <end position="616"/>
    </location>
</feature>
<dbReference type="EMBL" id="MU864461">
    <property type="protein sequence ID" value="KAK4185112.1"/>
    <property type="molecule type" value="Genomic_DNA"/>
</dbReference>
<dbReference type="Pfam" id="PF25438">
    <property type="entry name" value="DUF7896"/>
    <property type="match status" value="1"/>
</dbReference>
<name>A0AAN6WRQ5_9PEZI</name>
<evidence type="ECO:0000313" key="4">
    <source>
        <dbReference type="Proteomes" id="UP001302126"/>
    </source>
</evidence>
<dbReference type="Proteomes" id="UP001302126">
    <property type="component" value="Unassembled WGS sequence"/>
</dbReference>
<feature type="domain" description="DUF7896" evidence="2">
    <location>
        <begin position="533"/>
        <end position="628"/>
    </location>
</feature>
<proteinExistence type="predicted"/>
<feature type="region of interest" description="Disordered" evidence="1">
    <location>
        <begin position="58"/>
        <end position="77"/>
    </location>
</feature>
<reference evidence="3" key="1">
    <citation type="journal article" date="2023" name="Mol. Phylogenet. Evol.">
        <title>Genome-scale phylogeny and comparative genomics of the fungal order Sordariales.</title>
        <authorList>
            <person name="Hensen N."/>
            <person name="Bonometti L."/>
            <person name="Westerberg I."/>
            <person name="Brannstrom I.O."/>
            <person name="Guillou S."/>
            <person name="Cros-Aarteil S."/>
            <person name="Calhoun S."/>
            <person name="Haridas S."/>
            <person name="Kuo A."/>
            <person name="Mondo S."/>
            <person name="Pangilinan J."/>
            <person name="Riley R."/>
            <person name="LaButti K."/>
            <person name="Andreopoulos B."/>
            <person name="Lipzen A."/>
            <person name="Chen C."/>
            <person name="Yan M."/>
            <person name="Daum C."/>
            <person name="Ng V."/>
            <person name="Clum A."/>
            <person name="Steindorff A."/>
            <person name="Ohm R.A."/>
            <person name="Martin F."/>
            <person name="Silar P."/>
            <person name="Natvig D.O."/>
            <person name="Lalanne C."/>
            <person name="Gautier V."/>
            <person name="Ament-Velasquez S.L."/>
            <person name="Kruys A."/>
            <person name="Hutchinson M.I."/>
            <person name="Powell A.J."/>
            <person name="Barry K."/>
            <person name="Miller A.N."/>
            <person name="Grigoriev I.V."/>
            <person name="Debuchy R."/>
            <person name="Gladieux P."/>
            <person name="Hiltunen Thoren M."/>
            <person name="Johannesson H."/>
        </authorList>
    </citation>
    <scope>NUCLEOTIDE SEQUENCE</scope>
    <source>
        <strain evidence="3">PSN309</strain>
    </source>
</reference>
<keyword evidence="4" id="KW-1185">Reference proteome</keyword>
<dbReference type="InterPro" id="IPR057218">
    <property type="entry name" value="DUF7896"/>
</dbReference>
<feature type="compositionally biased region" description="Polar residues" evidence="1">
    <location>
        <begin position="452"/>
        <end position="463"/>
    </location>
</feature>
<feature type="compositionally biased region" description="Polar residues" evidence="1">
    <location>
        <begin position="61"/>
        <end position="74"/>
    </location>
</feature>
<evidence type="ECO:0000259" key="2">
    <source>
        <dbReference type="Pfam" id="PF25438"/>
    </source>
</evidence>
<accession>A0AAN6WRQ5</accession>
<protein>
    <recommendedName>
        <fullName evidence="2">DUF7896 domain-containing protein</fullName>
    </recommendedName>
</protein>
<organism evidence="3 4">
    <name type="scientific">Podospora australis</name>
    <dbReference type="NCBI Taxonomy" id="1536484"/>
    <lineage>
        <taxon>Eukaryota</taxon>
        <taxon>Fungi</taxon>
        <taxon>Dikarya</taxon>
        <taxon>Ascomycota</taxon>
        <taxon>Pezizomycotina</taxon>
        <taxon>Sordariomycetes</taxon>
        <taxon>Sordariomycetidae</taxon>
        <taxon>Sordariales</taxon>
        <taxon>Podosporaceae</taxon>
        <taxon>Podospora</taxon>
    </lineage>
</organism>
<feature type="region of interest" description="Disordered" evidence="1">
    <location>
        <begin position="429"/>
        <end position="488"/>
    </location>
</feature>
<evidence type="ECO:0000313" key="3">
    <source>
        <dbReference type="EMBL" id="KAK4185112.1"/>
    </source>
</evidence>
<evidence type="ECO:0000256" key="1">
    <source>
        <dbReference type="SAM" id="MobiDB-lite"/>
    </source>
</evidence>
<dbReference type="PANTHER" id="PTHR42031:SF1">
    <property type="entry name" value="KEY LIME PATHOGENICITY PROTEIN"/>
    <property type="match status" value="1"/>
</dbReference>
<reference evidence="3" key="2">
    <citation type="submission" date="2023-05" db="EMBL/GenBank/DDBJ databases">
        <authorList>
            <consortium name="Lawrence Berkeley National Laboratory"/>
            <person name="Steindorff A."/>
            <person name="Hensen N."/>
            <person name="Bonometti L."/>
            <person name="Westerberg I."/>
            <person name="Brannstrom I.O."/>
            <person name="Guillou S."/>
            <person name="Cros-Aarteil S."/>
            <person name="Calhoun S."/>
            <person name="Haridas S."/>
            <person name="Kuo A."/>
            <person name="Mondo S."/>
            <person name="Pangilinan J."/>
            <person name="Riley R."/>
            <person name="Labutti K."/>
            <person name="Andreopoulos B."/>
            <person name="Lipzen A."/>
            <person name="Chen C."/>
            <person name="Yanf M."/>
            <person name="Daum C."/>
            <person name="Ng V."/>
            <person name="Clum A."/>
            <person name="Ohm R."/>
            <person name="Martin F."/>
            <person name="Silar P."/>
            <person name="Natvig D."/>
            <person name="Lalanne C."/>
            <person name="Gautier V."/>
            <person name="Ament-Velasquez S.L."/>
            <person name="Kruys A."/>
            <person name="Hutchinson M.I."/>
            <person name="Powell A.J."/>
            <person name="Barry K."/>
            <person name="Miller A.N."/>
            <person name="Grigoriev I.V."/>
            <person name="Debuchy R."/>
            <person name="Gladieux P."/>
            <person name="Thoren M.H."/>
            <person name="Johannesson H."/>
        </authorList>
    </citation>
    <scope>NUCLEOTIDE SEQUENCE</scope>
    <source>
        <strain evidence="3">PSN309</strain>
    </source>
</reference>
<dbReference type="PANTHER" id="PTHR42031">
    <property type="entry name" value="KEY LIME PATHOGENICITY PROTEIN"/>
    <property type="match status" value="1"/>
</dbReference>
<dbReference type="AlphaFoldDB" id="A0AAN6WRQ5"/>
<feature type="region of interest" description="Disordered" evidence="1">
    <location>
        <begin position="87"/>
        <end position="161"/>
    </location>
</feature>
<sequence length="788" mass="85071">MDQRRISDVPNVQMREAMLLQKIQELESQLNRATQTLAAQPPSLDIKNAQSDYQVSLRPSVANNGRSRSNTIPRNSAAAGGVVVVGTGPQPAHTQQQDLGRPMKRSKTTHATESPVGAGMDRPSSTLSLHDLSRPMKRSKTTHATESPVGAGMNRSSSTLSNVGVKTEPFAARNPVPIPGPHNNSFPVSFLSQQFQQPADAFMHDSSVLHGLPQVHSMLFPDGGKEMDIAEFLSARDDEGYSSISPIAIPPSGHLSPLETAVYPGSALASACGSLTSGPSLPTAPMTRSNSTMNDAASISGQFNEMVRIRSQQSTRGHSRQDSYNDVSSSYRRSLLGKRSAVDLTMIPDHDNSLPYGIPSSAPADSIMVQFGLNKSQPRVTTQPTRAGQNSDLDAYLAEHVEMERDLSRESIQSNDDLRAYLTGHLEMQRSVSKDSTKSTSSLKDRVKEALTRQNANAKSRTIQPKPAGESPKPQPSGATAGKKDGKAVITKTSYQRPKHPKVMCFQCNDHPEGFRGDHELRRHTEAKHKSVVKKWVCRDPADYNLPHSVTATKPLGDCKQCSAGKHYGAYYNAAAHLRRTHFRVKARKGSAASKNGSNTPKDDEKRGGKGGGDWPPMSELKLWMSEVEVPMDQEGALGFDGNDSMGIGEPEDFDSEIADSAYTVHADTFARTTFTGIGAGFSQDLRDLELGSQMPDLYLDTSLFAGSGLQGLPISSSGFSYVSNQDHYKPVGLPPSMMSNGTHGYASPVSSTATITQAGPFNDHMLPAAIMQGPDVDLSFELVFQGQ</sequence>
<feature type="region of interest" description="Disordered" evidence="1">
    <location>
        <begin position="310"/>
        <end position="330"/>
    </location>
</feature>
<comment type="caution">
    <text evidence="3">The sequence shown here is derived from an EMBL/GenBank/DDBJ whole genome shotgun (WGS) entry which is preliminary data.</text>
</comment>
<gene>
    <name evidence="3" type="ORF">QBC35DRAFT_30169</name>
</gene>
<feature type="compositionally biased region" description="Basic and acidic residues" evidence="1">
    <location>
        <begin position="432"/>
        <end position="451"/>
    </location>
</feature>